<proteinExistence type="predicted"/>
<dbReference type="AlphaFoldDB" id="A0A086XQQ9"/>
<evidence type="ECO:0000256" key="1">
    <source>
        <dbReference type="SAM" id="MobiDB-lite"/>
    </source>
</evidence>
<evidence type="ECO:0000313" key="2">
    <source>
        <dbReference type="EMBL" id="KFI24359.1"/>
    </source>
</evidence>
<sequence>MAELTTTELAARLGLSKGRISQYVSEGKLAGCYRGDGRSRRFDLVAATEALGRGLDLGQMTGNGLNTRRALREIEAAQNVGAPADPAPAPASAPCSVEAVRPEPRPAAVPLTLTPAEPDRLEMATILAKEEQARKLRRDNERDEGNWVLASEVRQNVARAMAQELAEFESVIRDTARAIADVYGLDFREVRKVMMDRWRKHRQNRMSQAQTVAGTAAMSEAETEANV</sequence>
<protein>
    <recommendedName>
        <fullName evidence="4">Helix-turn-helix domain-containing protein</fullName>
    </recommendedName>
</protein>
<feature type="region of interest" description="Disordered" evidence="1">
    <location>
        <begin position="202"/>
        <end position="227"/>
    </location>
</feature>
<evidence type="ECO:0000313" key="3">
    <source>
        <dbReference type="Proteomes" id="UP000028824"/>
    </source>
</evidence>
<keyword evidence="3" id="KW-1185">Reference proteome</keyword>
<dbReference type="Proteomes" id="UP000028824">
    <property type="component" value="Unassembled WGS sequence"/>
</dbReference>
<name>A0A086XQQ9_9RHOB</name>
<comment type="caution">
    <text evidence="2">The sequence shown here is derived from an EMBL/GenBank/DDBJ whole genome shotgun (WGS) entry which is preliminary data.</text>
</comment>
<dbReference type="EMBL" id="JFZB01000052">
    <property type="protein sequence ID" value="KFI24359.1"/>
    <property type="molecule type" value="Genomic_DNA"/>
</dbReference>
<dbReference type="RefSeq" id="WP_036640152.1">
    <property type="nucleotide sequence ID" value="NZ_JFZB01000052.1"/>
</dbReference>
<reference evidence="2 3" key="1">
    <citation type="submission" date="2014-03" db="EMBL/GenBank/DDBJ databases">
        <title>Genome of Paenirhodobacter enshiensis DW2-9.</title>
        <authorList>
            <person name="Wang D."/>
            <person name="Wang G."/>
        </authorList>
    </citation>
    <scope>NUCLEOTIDE SEQUENCE [LARGE SCALE GENOMIC DNA]</scope>
    <source>
        <strain evidence="2 3">DW2-9</strain>
    </source>
</reference>
<dbReference type="eggNOG" id="ENOG502ZCAX">
    <property type="taxonomic scope" value="Bacteria"/>
</dbReference>
<evidence type="ECO:0008006" key="4">
    <source>
        <dbReference type="Google" id="ProtNLM"/>
    </source>
</evidence>
<gene>
    <name evidence="2" type="ORF">CG50_10690</name>
</gene>
<dbReference type="OrthoDB" id="7852579at2"/>
<accession>A0A086XQQ9</accession>
<organism evidence="2 3">
    <name type="scientific">Paenirhodobacter enshiensis</name>
    <dbReference type="NCBI Taxonomy" id="1105367"/>
    <lineage>
        <taxon>Bacteria</taxon>
        <taxon>Pseudomonadati</taxon>
        <taxon>Pseudomonadota</taxon>
        <taxon>Alphaproteobacteria</taxon>
        <taxon>Rhodobacterales</taxon>
        <taxon>Rhodobacter group</taxon>
        <taxon>Paenirhodobacter</taxon>
    </lineage>
</organism>